<protein>
    <submittedName>
        <fullName evidence="1">Uncharacterized protein</fullName>
    </submittedName>
</protein>
<proteinExistence type="predicted"/>
<dbReference type="EMBL" id="JAIMJC010000007">
    <property type="protein sequence ID" value="KAH0522206.1"/>
    <property type="molecule type" value="Genomic_DNA"/>
</dbReference>
<sequence length="168" mass="19012">MYSCGAPFTRPIPACLVLPWSPVECVLLPPVWAEIPQKSTCSRSRGPHRPLTFFPLDFFPLPSSWEQEKKNHTKHKEENSPFQVAAPLQKSLMMGISHETLDVLRSADTVKMRTDTKLLLSAKASFQLPTACYRMLSMPWRSRPYMRTGELTLRSLLPLTSSALVAVR</sequence>
<dbReference type="Proteomes" id="UP000826573">
    <property type="component" value="Unassembled WGS sequence"/>
</dbReference>
<reference evidence="1 2" key="1">
    <citation type="submission" date="2021-08" db="EMBL/GenBank/DDBJ databases">
        <title>The highly contiguous genome resource for Trichoderma semiorbis FJ059, a fungal antagonistic to plant pathogens.</title>
        <authorList>
            <person name="Liu T."/>
        </authorList>
    </citation>
    <scope>NUCLEOTIDE SEQUENCE [LARGE SCALE GENOMIC DNA]</scope>
    <source>
        <strain evidence="1 2">FJ059</strain>
    </source>
</reference>
<organism evidence="1 2">
    <name type="scientific">Trichoderma semiorbis</name>
    <dbReference type="NCBI Taxonomy" id="1491008"/>
    <lineage>
        <taxon>Eukaryota</taxon>
        <taxon>Fungi</taxon>
        <taxon>Dikarya</taxon>
        <taxon>Ascomycota</taxon>
        <taxon>Pezizomycotina</taxon>
        <taxon>Sordariomycetes</taxon>
        <taxon>Hypocreomycetidae</taxon>
        <taxon>Hypocreales</taxon>
        <taxon>Hypocreaceae</taxon>
        <taxon>Trichoderma</taxon>
    </lineage>
</organism>
<name>A0A9P8HB17_9HYPO</name>
<gene>
    <name evidence="1" type="ORF">TsFJ059_006092</name>
</gene>
<keyword evidence="2" id="KW-1185">Reference proteome</keyword>
<evidence type="ECO:0000313" key="2">
    <source>
        <dbReference type="Proteomes" id="UP000826573"/>
    </source>
</evidence>
<accession>A0A9P8HB17</accession>
<comment type="caution">
    <text evidence="1">The sequence shown here is derived from an EMBL/GenBank/DDBJ whole genome shotgun (WGS) entry which is preliminary data.</text>
</comment>
<dbReference type="AlphaFoldDB" id="A0A9P8HB17"/>
<evidence type="ECO:0000313" key="1">
    <source>
        <dbReference type="EMBL" id="KAH0522206.1"/>
    </source>
</evidence>